<dbReference type="AlphaFoldDB" id="A0A2R8BYM1"/>
<evidence type="ECO:0000256" key="4">
    <source>
        <dbReference type="ARBA" id="ARBA00022989"/>
    </source>
</evidence>
<keyword evidence="5 6" id="KW-0472">Membrane</keyword>
<reference evidence="7 8" key="1">
    <citation type="submission" date="2018-03" db="EMBL/GenBank/DDBJ databases">
        <authorList>
            <person name="Keele B.F."/>
        </authorList>
    </citation>
    <scope>NUCLEOTIDE SEQUENCE [LARGE SCALE GENOMIC DNA]</scope>
    <source>
        <strain evidence="7 8">CECT 8504</strain>
    </source>
</reference>
<comment type="subcellular location">
    <subcellularLocation>
        <location evidence="1">Cell membrane</location>
        <topology evidence="1">Multi-pass membrane protein</topology>
    </subcellularLocation>
</comment>
<dbReference type="PANTHER" id="PTHR33931">
    <property type="entry name" value="HOLIN-LIKE PROTEIN CIDA-RELATED"/>
    <property type="match status" value="1"/>
</dbReference>
<keyword evidence="2" id="KW-1003">Cell membrane</keyword>
<feature type="transmembrane region" description="Helical" evidence="6">
    <location>
        <begin position="58"/>
        <end position="79"/>
    </location>
</feature>
<dbReference type="EMBL" id="ONZF01000008">
    <property type="protein sequence ID" value="SPJ25277.1"/>
    <property type="molecule type" value="Genomic_DNA"/>
</dbReference>
<accession>A0A2R8BYM1</accession>
<evidence type="ECO:0000256" key="1">
    <source>
        <dbReference type="ARBA" id="ARBA00004651"/>
    </source>
</evidence>
<evidence type="ECO:0000256" key="2">
    <source>
        <dbReference type="ARBA" id="ARBA00022475"/>
    </source>
</evidence>
<keyword evidence="4 6" id="KW-1133">Transmembrane helix</keyword>
<organism evidence="7 8">
    <name type="scientific">Palleronia abyssalis</name>
    <dbReference type="NCBI Taxonomy" id="1501240"/>
    <lineage>
        <taxon>Bacteria</taxon>
        <taxon>Pseudomonadati</taxon>
        <taxon>Pseudomonadota</taxon>
        <taxon>Alphaproteobacteria</taxon>
        <taxon>Rhodobacterales</taxon>
        <taxon>Roseobacteraceae</taxon>
        <taxon>Palleronia</taxon>
    </lineage>
</organism>
<dbReference type="Pfam" id="PF03788">
    <property type="entry name" value="LrgA"/>
    <property type="match status" value="1"/>
</dbReference>
<proteinExistence type="predicted"/>
<dbReference type="GO" id="GO:0005886">
    <property type="term" value="C:plasma membrane"/>
    <property type="evidence" value="ECO:0007669"/>
    <property type="project" value="UniProtKB-SubCell"/>
</dbReference>
<evidence type="ECO:0000256" key="5">
    <source>
        <dbReference type="ARBA" id="ARBA00023136"/>
    </source>
</evidence>
<dbReference type="RefSeq" id="WP_108895084.1">
    <property type="nucleotide sequence ID" value="NZ_ONZF01000008.1"/>
</dbReference>
<feature type="transmembrane region" description="Helical" evidence="6">
    <location>
        <begin position="85"/>
        <end position="105"/>
    </location>
</feature>
<evidence type="ECO:0000256" key="6">
    <source>
        <dbReference type="SAM" id="Phobius"/>
    </source>
</evidence>
<name>A0A2R8BYM1_9RHOB</name>
<dbReference type="InterPro" id="IPR005538">
    <property type="entry name" value="LrgA/CidA"/>
</dbReference>
<dbReference type="Proteomes" id="UP000244912">
    <property type="component" value="Unassembled WGS sequence"/>
</dbReference>
<keyword evidence="3 6" id="KW-0812">Transmembrane</keyword>
<protein>
    <submittedName>
        <fullName evidence="7">Holin-like protein CidA</fullName>
    </submittedName>
</protein>
<keyword evidence="8" id="KW-1185">Reference proteome</keyword>
<evidence type="ECO:0000313" key="7">
    <source>
        <dbReference type="EMBL" id="SPJ25277.1"/>
    </source>
</evidence>
<evidence type="ECO:0000313" key="8">
    <source>
        <dbReference type="Proteomes" id="UP000244912"/>
    </source>
</evidence>
<sequence length="118" mass="12012">MIRALAILLAFQLGGETLARGLGLPVPGPVIGLAALFLTLTLRPRLRETMQATTDTILGNLSLLFVPAGVGVIAHLDTFGRNGPALIAALTVSTGAAILAGVIAFRAVARLTGADADE</sequence>
<feature type="transmembrane region" description="Helical" evidence="6">
    <location>
        <begin position="29"/>
        <end position="46"/>
    </location>
</feature>
<evidence type="ECO:0000256" key="3">
    <source>
        <dbReference type="ARBA" id="ARBA00022692"/>
    </source>
</evidence>
<dbReference type="OrthoDB" id="385012at2"/>
<dbReference type="PANTHER" id="PTHR33931:SF2">
    <property type="entry name" value="HOLIN-LIKE PROTEIN CIDA"/>
    <property type="match status" value="1"/>
</dbReference>
<gene>
    <name evidence="7" type="primary">cidA</name>
    <name evidence="7" type="ORF">PAA8504_03128</name>
</gene>